<dbReference type="InterPro" id="IPR045087">
    <property type="entry name" value="Cu-oxidase_fam"/>
</dbReference>
<evidence type="ECO:0000259" key="13">
    <source>
        <dbReference type="Pfam" id="PF00394"/>
    </source>
</evidence>
<reference evidence="17" key="2">
    <citation type="submission" date="2015-01" db="EMBL/GenBank/DDBJ databases">
        <title>Evolutionary Origins and Diversification of the Mycorrhizal Mutualists.</title>
        <authorList>
            <consortium name="DOE Joint Genome Institute"/>
            <consortium name="Mycorrhizal Genomics Consortium"/>
            <person name="Kohler A."/>
            <person name="Kuo A."/>
            <person name="Nagy L.G."/>
            <person name="Floudas D."/>
            <person name="Copeland A."/>
            <person name="Barry K.W."/>
            <person name="Cichocki N."/>
            <person name="Veneault-Fourrey C."/>
            <person name="LaButti K."/>
            <person name="Lindquist E.A."/>
            <person name="Lipzen A."/>
            <person name="Lundell T."/>
            <person name="Morin E."/>
            <person name="Murat C."/>
            <person name="Riley R."/>
            <person name="Ohm R."/>
            <person name="Sun H."/>
            <person name="Tunlid A."/>
            <person name="Henrissat B."/>
            <person name="Grigoriev I.V."/>
            <person name="Hibbett D.S."/>
            <person name="Martin F."/>
        </authorList>
    </citation>
    <scope>NUCLEOTIDE SEQUENCE [LARGE SCALE GENOMIC DNA]</scope>
    <source>
        <strain evidence="17">F 1598</strain>
    </source>
</reference>
<dbReference type="InterPro" id="IPR011706">
    <property type="entry name" value="Cu-oxidase_C"/>
</dbReference>
<dbReference type="AlphaFoldDB" id="A0A0C3F232"/>
<dbReference type="InterPro" id="IPR035666">
    <property type="entry name" value="MCO_CuRO_3"/>
</dbReference>
<keyword evidence="12" id="KW-0732">Signal</keyword>
<dbReference type="CDD" id="cd13873">
    <property type="entry name" value="CuRO_2_AAO_like_2"/>
    <property type="match status" value="1"/>
</dbReference>
<dbReference type="STRING" id="765440.A0A0C3F232"/>
<dbReference type="InParanoid" id="A0A0C3F232"/>
<dbReference type="InterPro" id="IPR008972">
    <property type="entry name" value="Cupredoxin"/>
</dbReference>
<evidence type="ECO:0000256" key="12">
    <source>
        <dbReference type="SAM" id="SignalP"/>
    </source>
</evidence>
<dbReference type="Pfam" id="PF07731">
    <property type="entry name" value="Cu-oxidase_2"/>
    <property type="match status" value="1"/>
</dbReference>
<dbReference type="Pfam" id="PF07732">
    <property type="entry name" value="Cu-oxidase_3"/>
    <property type="match status" value="1"/>
</dbReference>
<dbReference type="HOGENOM" id="CLU_006504_8_3_1"/>
<dbReference type="PANTHER" id="PTHR11709:SF394">
    <property type="entry name" value="FI03373P-RELATED"/>
    <property type="match status" value="1"/>
</dbReference>
<keyword evidence="17" id="KW-1185">Reference proteome</keyword>
<dbReference type="EMBL" id="KN833066">
    <property type="protein sequence ID" value="KIM74124.1"/>
    <property type="molecule type" value="Genomic_DNA"/>
</dbReference>
<evidence type="ECO:0000256" key="5">
    <source>
        <dbReference type="ARBA" id="ARBA00012297"/>
    </source>
</evidence>
<dbReference type="OrthoDB" id="2121828at2759"/>
<feature type="domain" description="Plastocyanin-like" evidence="13">
    <location>
        <begin position="168"/>
        <end position="321"/>
    </location>
</feature>
<keyword evidence="9" id="KW-0186">Copper</keyword>
<dbReference type="InterPro" id="IPR002355">
    <property type="entry name" value="Cu_oxidase_Cu_BS"/>
</dbReference>
<dbReference type="NCBIfam" id="TIGR03390">
    <property type="entry name" value="ascorbOXfungal"/>
    <property type="match status" value="1"/>
</dbReference>
<evidence type="ECO:0000313" key="17">
    <source>
        <dbReference type="Proteomes" id="UP000054166"/>
    </source>
</evidence>
<evidence type="ECO:0000256" key="10">
    <source>
        <dbReference type="ARBA" id="ARBA00023157"/>
    </source>
</evidence>
<evidence type="ECO:0000256" key="1">
    <source>
        <dbReference type="ARBA" id="ARBA00000349"/>
    </source>
</evidence>
<feature type="domain" description="Plastocyanin-like" evidence="14">
    <location>
        <begin position="406"/>
        <end position="540"/>
    </location>
</feature>
<evidence type="ECO:0000256" key="3">
    <source>
        <dbReference type="ARBA" id="ARBA00004613"/>
    </source>
</evidence>
<feature type="chain" id="PRO_5002177197" description="laccase" evidence="12">
    <location>
        <begin position="19"/>
        <end position="585"/>
    </location>
</feature>
<dbReference type="InterPro" id="IPR033138">
    <property type="entry name" value="Cu_oxidase_CS"/>
</dbReference>
<dbReference type="PROSITE" id="PS00079">
    <property type="entry name" value="MULTICOPPER_OXIDASE1"/>
    <property type="match status" value="1"/>
</dbReference>
<sequence>MFFGPLAILTRLSTLGAAKLHVHDRSFVPDQILRVTAQNITQGCLSRYSVLVNGTFPGPELRFQEGQTRWIRVYNDMSDKNLTMHWHGLSMAAYPFSDGTPQASQASINPFPWPIPPAHYFDYELHFESDQAGTYFYHSHVGFQGVSCSGPLIIEERTRPPYDYDGERTVYLSDFFNETDTEISEGLAANPFVWSGETNAVLINGMGVSNTLAQSDISSCPLATIAVQPGKKYRFRFIGATALSFVSLAFEGHNLSVIEADGGYTKSVNTSFMQVGPGQRYSALLTTKTCDELQGQRRFWIQTETRERPTLYRGYALLVYSDECDIQVPTTPPLTLPNTTLGWLDYELRPLAPNDFPSLNEVTRRVTITVQMIVNGTITWTENGLPWLWTFPSKPYLVNLYEHDESGIPNYTSAVANGGMDDRTRAFPAKVGEVLEIVIQNTGATSGGLDVHSFHAHGAHVYDVGAGNGTYDAYANEERLRGTHPVKRDTTVLYRYETKTNPGADGGWRAWRLRITEPGVWMIHCHTLQHMIMGMQTVWVFGDTADILKLPKPQVEGYLNYGGGECSLIELSVGCQCLRQVHMAT</sequence>
<feature type="domain" description="Plastocyanin-like" evidence="15">
    <location>
        <begin position="35"/>
        <end position="157"/>
    </location>
</feature>
<dbReference type="PANTHER" id="PTHR11709">
    <property type="entry name" value="MULTI-COPPER OXIDASE"/>
    <property type="match status" value="1"/>
</dbReference>
<dbReference type="CDD" id="cd13895">
    <property type="entry name" value="CuRO_3_AAO_like_2"/>
    <property type="match status" value="1"/>
</dbReference>
<dbReference type="Proteomes" id="UP000054166">
    <property type="component" value="Unassembled WGS sequence"/>
</dbReference>
<evidence type="ECO:0000256" key="2">
    <source>
        <dbReference type="ARBA" id="ARBA00001935"/>
    </source>
</evidence>
<name>A0A0C3F232_PILCF</name>
<dbReference type="InterPro" id="IPR017762">
    <property type="entry name" value="Multicopper_oxidase_fun"/>
</dbReference>
<protein>
    <recommendedName>
        <fullName evidence="5">laccase</fullName>
        <ecNumber evidence="5">1.10.3.2</ecNumber>
    </recommendedName>
</protein>
<comment type="catalytic activity">
    <reaction evidence="1">
        <text>4 hydroquinone + O2 = 4 benzosemiquinone + 2 H2O</text>
        <dbReference type="Rhea" id="RHEA:11276"/>
        <dbReference type="ChEBI" id="CHEBI:15377"/>
        <dbReference type="ChEBI" id="CHEBI:15379"/>
        <dbReference type="ChEBI" id="CHEBI:17594"/>
        <dbReference type="ChEBI" id="CHEBI:17977"/>
        <dbReference type="EC" id="1.10.3.2"/>
    </reaction>
</comment>
<accession>A0A0C3F232</accession>
<dbReference type="GO" id="GO:0005576">
    <property type="term" value="C:extracellular region"/>
    <property type="evidence" value="ECO:0007669"/>
    <property type="project" value="UniProtKB-SubCell"/>
</dbReference>
<gene>
    <name evidence="16" type="ORF">PILCRDRAFT_80405</name>
</gene>
<comment type="similarity">
    <text evidence="4">Belongs to the multicopper oxidase family.</text>
</comment>
<organism evidence="16 17">
    <name type="scientific">Piloderma croceum (strain F 1598)</name>
    <dbReference type="NCBI Taxonomy" id="765440"/>
    <lineage>
        <taxon>Eukaryota</taxon>
        <taxon>Fungi</taxon>
        <taxon>Dikarya</taxon>
        <taxon>Basidiomycota</taxon>
        <taxon>Agaricomycotina</taxon>
        <taxon>Agaricomycetes</taxon>
        <taxon>Agaricomycetidae</taxon>
        <taxon>Atheliales</taxon>
        <taxon>Atheliaceae</taxon>
        <taxon>Piloderma</taxon>
    </lineage>
</organism>
<proteinExistence type="inferred from homology"/>
<dbReference type="Pfam" id="PF00394">
    <property type="entry name" value="Cu-oxidase"/>
    <property type="match status" value="1"/>
</dbReference>
<dbReference type="PROSITE" id="PS00080">
    <property type="entry name" value="MULTICOPPER_OXIDASE2"/>
    <property type="match status" value="1"/>
</dbReference>
<evidence type="ECO:0000256" key="8">
    <source>
        <dbReference type="ARBA" id="ARBA00023002"/>
    </source>
</evidence>
<evidence type="ECO:0000256" key="7">
    <source>
        <dbReference type="ARBA" id="ARBA00022723"/>
    </source>
</evidence>
<feature type="signal peptide" evidence="12">
    <location>
        <begin position="1"/>
        <end position="18"/>
    </location>
</feature>
<evidence type="ECO:0000259" key="14">
    <source>
        <dbReference type="Pfam" id="PF07731"/>
    </source>
</evidence>
<keyword evidence="6" id="KW-0964">Secreted</keyword>
<keyword evidence="11" id="KW-0325">Glycoprotein</keyword>
<reference evidence="16 17" key="1">
    <citation type="submission" date="2014-04" db="EMBL/GenBank/DDBJ databases">
        <authorList>
            <consortium name="DOE Joint Genome Institute"/>
            <person name="Kuo A."/>
            <person name="Tarkka M."/>
            <person name="Buscot F."/>
            <person name="Kohler A."/>
            <person name="Nagy L.G."/>
            <person name="Floudas D."/>
            <person name="Copeland A."/>
            <person name="Barry K.W."/>
            <person name="Cichocki N."/>
            <person name="Veneault-Fourrey C."/>
            <person name="LaButti K."/>
            <person name="Lindquist E.A."/>
            <person name="Lipzen A."/>
            <person name="Lundell T."/>
            <person name="Morin E."/>
            <person name="Murat C."/>
            <person name="Sun H."/>
            <person name="Tunlid A."/>
            <person name="Henrissat B."/>
            <person name="Grigoriev I.V."/>
            <person name="Hibbett D.S."/>
            <person name="Martin F."/>
            <person name="Nordberg H.P."/>
            <person name="Cantor M.N."/>
            <person name="Hua S.X."/>
        </authorList>
    </citation>
    <scope>NUCLEOTIDE SEQUENCE [LARGE SCALE GENOMIC DNA]</scope>
    <source>
        <strain evidence="16 17">F 1598</strain>
    </source>
</reference>
<keyword evidence="7" id="KW-0479">Metal-binding</keyword>
<evidence type="ECO:0000256" key="11">
    <source>
        <dbReference type="ARBA" id="ARBA00023180"/>
    </source>
</evidence>
<comment type="subcellular location">
    <subcellularLocation>
        <location evidence="3">Secreted</location>
    </subcellularLocation>
</comment>
<evidence type="ECO:0000313" key="16">
    <source>
        <dbReference type="EMBL" id="KIM74124.1"/>
    </source>
</evidence>
<dbReference type="EC" id="1.10.3.2" evidence="5"/>
<evidence type="ECO:0000256" key="9">
    <source>
        <dbReference type="ARBA" id="ARBA00023008"/>
    </source>
</evidence>
<evidence type="ECO:0000256" key="4">
    <source>
        <dbReference type="ARBA" id="ARBA00010609"/>
    </source>
</evidence>
<dbReference type="Gene3D" id="2.60.40.420">
    <property type="entry name" value="Cupredoxins - blue copper proteins"/>
    <property type="match status" value="3"/>
</dbReference>
<evidence type="ECO:0000259" key="15">
    <source>
        <dbReference type="Pfam" id="PF07732"/>
    </source>
</evidence>
<dbReference type="GO" id="GO:0052716">
    <property type="term" value="F:hydroquinone:oxygen oxidoreductase activity"/>
    <property type="evidence" value="ECO:0007669"/>
    <property type="project" value="UniProtKB-EC"/>
</dbReference>
<keyword evidence="8" id="KW-0560">Oxidoreductase</keyword>
<comment type="cofactor">
    <cofactor evidence="2">
        <name>Cu cation</name>
        <dbReference type="ChEBI" id="CHEBI:23378"/>
    </cofactor>
</comment>
<keyword evidence="10" id="KW-1015">Disulfide bond</keyword>
<evidence type="ECO:0000256" key="6">
    <source>
        <dbReference type="ARBA" id="ARBA00022525"/>
    </source>
</evidence>
<dbReference type="InterPro" id="IPR011707">
    <property type="entry name" value="Cu-oxidase-like_N"/>
</dbReference>
<dbReference type="GO" id="GO:0005507">
    <property type="term" value="F:copper ion binding"/>
    <property type="evidence" value="ECO:0007669"/>
    <property type="project" value="InterPro"/>
</dbReference>
<dbReference type="SUPFAM" id="SSF49503">
    <property type="entry name" value="Cupredoxins"/>
    <property type="match status" value="3"/>
</dbReference>
<dbReference type="InterPro" id="IPR001117">
    <property type="entry name" value="Cu-oxidase_2nd"/>
</dbReference>